<reference evidence="4" key="2">
    <citation type="journal article" date="2010" name="Stand. Genomic Sci.">
        <title>Complete genome sequence of Thermosphaera aggregans type strain (M11TLT).</title>
        <authorList>
            <person name="Spring S."/>
            <person name="Rachel R."/>
            <person name="Lapidus A."/>
            <person name="Davenport K."/>
            <person name="Tice H."/>
            <person name="Copeland A."/>
            <person name="Cheng J.-F."/>
            <person name="Lucas S."/>
            <person name="Chen F."/>
            <person name="Nolan M."/>
            <person name="Bruce D."/>
            <person name="Goodwin L."/>
            <person name="Pitluck S."/>
            <person name="Ivanova N."/>
            <person name="Mavromatis K."/>
            <person name="Ovchinnikova G."/>
            <person name="Pati A."/>
            <person name="Chen A."/>
            <person name="Palaniappan K."/>
            <person name="Land M."/>
            <person name="Hauser L."/>
            <person name="Chang Y.-J."/>
            <person name="Jeffries C.C."/>
            <person name="Brettin T."/>
            <person name="Detter J.C."/>
            <person name="Tapia R."/>
            <person name="Han C."/>
            <person name="Heimerl T."/>
            <person name="Weikl F."/>
            <person name="Brambilla E."/>
            <person name="Goker M."/>
            <person name="Bristow J."/>
            <person name="Eisen J.A."/>
            <person name="Markowitz V."/>
            <person name="Hugenholtz P."/>
            <person name="Kyrpides N.C."/>
            <person name="Klenk H.-P."/>
        </authorList>
    </citation>
    <scope>NUCLEOTIDE SEQUENCE [LARGE SCALE GENOMIC DNA]</scope>
    <source>
        <strain evidence="4">DSM 11486 / M11TL</strain>
    </source>
</reference>
<reference key="3">
    <citation type="submission" date="2010-02" db="EMBL/GenBank/DDBJ databases">
        <title>Complete genome sequence of Thermosphaera aggregans type strain (M11TL).</title>
        <authorList>
            <consortium name="US DOE Joint Genome Institute (JGI-PGF)"/>
            <person name="Spring S."/>
            <person name="Lapidus A."/>
            <person name="Munk C."/>
            <person name="Schroeder M."/>
            <person name="Glavina Del Rio T."/>
            <person name="Tice H."/>
            <person name="Copeland A."/>
            <person name="Cheng J.-F."/>
            <person name="Lucas S."/>
            <person name="Chen F."/>
            <person name="Nolan M."/>
            <person name="Bruce D."/>
            <person name="Goodwin L."/>
            <person name="Pitluck S."/>
            <person name="Ivanova N."/>
            <person name="Mavromatis K."/>
            <person name="Ovchinnikova G."/>
            <person name="Pati A."/>
            <person name="Chen A."/>
            <person name="Palaniappan K."/>
            <person name="Land M."/>
            <person name="Hauser L."/>
            <person name="Chang Y.-J."/>
            <person name="Jeffries C.C."/>
            <person name="Brettin T."/>
            <person name="Detter J.C."/>
            <person name="Tapia R."/>
            <person name="Han C."/>
            <person name="Chain P."/>
            <person name="Heimerl T."/>
            <person name="Weik F."/>
            <person name="Goker M."/>
            <person name="Rachel R."/>
            <person name="Bristow J."/>
            <person name="Eisen J.A."/>
            <person name="Markowitz V."/>
            <person name="Hugenholtz P."/>
            <person name="Kyrpides N.C."/>
            <person name="Klenk H.-P."/>
        </authorList>
    </citation>
    <scope>NUCLEOTIDE SEQUENCE</scope>
    <source>
        <strain>DSM 11486</strain>
    </source>
</reference>
<dbReference type="PANTHER" id="PTHR43546:SF4">
    <property type="entry name" value="UPF0282 PROTEIN MJ1629"/>
    <property type="match status" value="1"/>
</dbReference>
<name>D5U2Q4_THEAM</name>
<dbReference type="AlphaFoldDB" id="D5U2Q4"/>
<evidence type="ECO:0000313" key="3">
    <source>
        <dbReference type="EMBL" id="ADG91404.1"/>
    </source>
</evidence>
<dbReference type="eggNOG" id="arCOG00969">
    <property type="taxonomic scope" value="Archaea"/>
</dbReference>
<dbReference type="InterPro" id="IPR014426">
    <property type="entry name" value="UPF0282_hydrls"/>
</dbReference>
<dbReference type="GeneID" id="9166168"/>
<comment type="similarity">
    <text evidence="1">Belongs to the UPF0282 family.</text>
</comment>
<keyword evidence="4" id="KW-1185">Reference proteome</keyword>
<evidence type="ECO:0000256" key="1">
    <source>
        <dbReference type="HAMAP-Rule" id="MF_01406"/>
    </source>
</evidence>
<dbReference type="InterPro" id="IPR036866">
    <property type="entry name" value="RibonucZ/Hydroxyglut_hydro"/>
</dbReference>
<gene>
    <name evidence="3" type="ordered locus">Tagg_1135</name>
</gene>
<reference evidence="3 4" key="1">
    <citation type="journal article" date="2010" name="Stand. Genomic Sci.">
        <title>Complete genome sequence of Thermosphaera aggregans type strain (M11TL).</title>
        <authorList>
            <person name="Spring S."/>
            <person name="Rachel R."/>
            <person name="Lapidus A."/>
            <person name="Davenport K."/>
            <person name="Tice H."/>
            <person name="Copeland A."/>
            <person name="Cheng J.F."/>
            <person name="Lucas S."/>
            <person name="Chen F."/>
            <person name="Nolan M."/>
            <person name="Bruce D."/>
            <person name="Goodwin L."/>
            <person name="Pitluck S."/>
            <person name="Ivanova N."/>
            <person name="Mavromatis K."/>
            <person name="Ovchinnikova G."/>
            <person name="Pati A."/>
            <person name="Chen A."/>
            <person name="Palaniappan K."/>
            <person name="Land M."/>
            <person name="Hauser L."/>
            <person name="Chang Y.J."/>
            <person name="Jeffries C.C."/>
            <person name="Brettin T."/>
            <person name="Detter J.C."/>
            <person name="Tapia R."/>
            <person name="Han C."/>
            <person name="Heimerl T."/>
            <person name="Weikl F."/>
            <person name="Brambilla E."/>
            <person name="Goker M."/>
            <person name="Bristow J."/>
            <person name="Eisen J.A."/>
            <person name="Markowitz V."/>
            <person name="Hugenholtz P."/>
            <person name="Kyrpides N.C."/>
            <person name="Klenk H.P."/>
        </authorList>
    </citation>
    <scope>NUCLEOTIDE SEQUENCE [LARGE SCALE GENOMIC DNA]</scope>
    <source>
        <strain evidence="4">DSM 11486 / M11TL</strain>
    </source>
</reference>
<protein>
    <recommendedName>
        <fullName evidence="1">UPF0282 protein Tagg_1135</fullName>
    </recommendedName>
</protein>
<dbReference type="OrthoDB" id="21331at2157"/>
<dbReference type="PIRSF" id="PIRSF004944">
    <property type="entry name" value="UCP004944_hydrls"/>
    <property type="match status" value="1"/>
</dbReference>
<dbReference type="SUPFAM" id="SSF56281">
    <property type="entry name" value="Metallo-hydrolase/oxidoreductase"/>
    <property type="match status" value="1"/>
</dbReference>
<evidence type="ECO:0000259" key="2">
    <source>
        <dbReference type="Pfam" id="PF00753"/>
    </source>
</evidence>
<dbReference type="KEGG" id="tag:Tagg_1135"/>
<dbReference type="InterPro" id="IPR001279">
    <property type="entry name" value="Metallo-B-lactamas"/>
</dbReference>
<feature type="domain" description="Metallo-beta-lactamase" evidence="2">
    <location>
        <begin position="15"/>
        <end position="79"/>
    </location>
</feature>
<dbReference type="Proteomes" id="UP000002376">
    <property type="component" value="Chromosome"/>
</dbReference>
<organism evidence="3 4">
    <name type="scientific">Thermosphaera aggregans (strain DSM 11486 / M11TL)</name>
    <dbReference type="NCBI Taxonomy" id="633148"/>
    <lineage>
        <taxon>Archaea</taxon>
        <taxon>Thermoproteota</taxon>
        <taxon>Thermoprotei</taxon>
        <taxon>Desulfurococcales</taxon>
        <taxon>Desulfurococcaceae</taxon>
        <taxon>Thermosphaera</taxon>
    </lineage>
</organism>
<sequence>MKVYLIAFDSMGVRSMATFIETSEGSFLIDPGASLAPRRYGLPPHEKELTVLREKLDAIYDFVEKSDYIIISHYHRDHYLYRLGEENYYSGKTLFIKNPQAFINHSQKMRSYVLLDRMKVKTLARTIVYADSAKFKIGRVSFEFSHPVPHGQCNSRLGWVLITSIIEDGESIVHASDIQGCLCDDSLNYLLERKPSILIMSGPPTYLGEKQDYFTNLEKLLEKTTHNMVLILDHHLLRDRSYAEYFARLRRLNNNVHITTAAEYMGEEVNQLEAKRDILWRNER</sequence>
<evidence type="ECO:0000313" key="4">
    <source>
        <dbReference type="Proteomes" id="UP000002376"/>
    </source>
</evidence>
<dbReference type="Pfam" id="PF00753">
    <property type="entry name" value="Lactamase_B"/>
    <property type="match status" value="1"/>
</dbReference>
<dbReference type="HOGENOM" id="CLU_079268_0_0_2"/>
<dbReference type="STRING" id="633148.Tagg_1135"/>
<proteinExistence type="inferred from homology"/>
<dbReference type="Gene3D" id="3.60.15.10">
    <property type="entry name" value="Ribonuclease Z/Hydroxyacylglutathione hydrolase-like"/>
    <property type="match status" value="1"/>
</dbReference>
<dbReference type="InterPro" id="IPR050114">
    <property type="entry name" value="UPF0173_UPF0282_UlaG_hydrolase"/>
</dbReference>
<accession>D5U2Q4</accession>
<dbReference type="GO" id="GO:0016787">
    <property type="term" value="F:hydrolase activity"/>
    <property type="evidence" value="ECO:0007669"/>
    <property type="project" value="UniProtKB-KW"/>
</dbReference>
<dbReference type="PANTHER" id="PTHR43546">
    <property type="entry name" value="UPF0173 METAL-DEPENDENT HYDROLASE MJ1163-RELATED"/>
    <property type="match status" value="1"/>
</dbReference>
<dbReference type="RefSeq" id="WP_013129997.1">
    <property type="nucleotide sequence ID" value="NC_014160.1"/>
</dbReference>
<keyword evidence="3" id="KW-0378">Hydrolase</keyword>
<dbReference type="HAMAP" id="MF_01406">
    <property type="entry name" value="UPF0282"/>
    <property type="match status" value="1"/>
</dbReference>
<dbReference type="EMBL" id="CP001939">
    <property type="protein sequence ID" value="ADG91404.1"/>
    <property type="molecule type" value="Genomic_DNA"/>
</dbReference>